<keyword evidence="2" id="KW-1185">Reference proteome</keyword>
<dbReference type="RefSeq" id="XP_011495789.1">
    <property type="nucleotide sequence ID" value="XM_011497487.1"/>
</dbReference>
<evidence type="ECO:0000259" key="1">
    <source>
        <dbReference type="PROSITE" id="PS50802"/>
    </source>
</evidence>
<name>A0AAJ6VM57_9HYME</name>
<reference evidence="3" key="1">
    <citation type="submission" date="2025-08" db="UniProtKB">
        <authorList>
            <consortium name="RefSeq"/>
        </authorList>
    </citation>
    <scope>IDENTIFICATION</scope>
</reference>
<dbReference type="AlphaFoldDB" id="A0AAJ6VM57"/>
<sequence>MFRAISFIVWGTENRHRYLRSLVVRHIENSWRELKPFVVAEWSMSSLDDYIGFMGADGTFASELECVVATKLNRLNLAIYRRVEGSDALRRILYSQYSGSARTANLLFSGHNEYGHYDVLEPVGSASPSFVSSYLP</sequence>
<dbReference type="InterPro" id="IPR003323">
    <property type="entry name" value="OTU_dom"/>
</dbReference>
<proteinExistence type="predicted"/>
<dbReference type="PROSITE" id="PS50802">
    <property type="entry name" value="OTU"/>
    <property type="match status" value="1"/>
</dbReference>
<dbReference type="GeneID" id="105360553"/>
<evidence type="ECO:0000313" key="3">
    <source>
        <dbReference type="RefSeq" id="XP_011495789.1"/>
    </source>
</evidence>
<feature type="domain" description="OTU" evidence="1">
    <location>
        <begin position="1"/>
        <end position="123"/>
    </location>
</feature>
<evidence type="ECO:0000313" key="2">
    <source>
        <dbReference type="Proteomes" id="UP000695007"/>
    </source>
</evidence>
<protein>
    <submittedName>
        <fullName evidence="3">Uncharacterized protein LOC105360553</fullName>
    </submittedName>
</protein>
<gene>
    <name evidence="3" type="primary">LOC105360553</name>
</gene>
<organism evidence="2 3">
    <name type="scientific">Ceratosolen solmsi marchali</name>
    <dbReference type="NCBI Taxonomy" id="326594"/>
    <lineage>
        <taxon>Eukaryota</taxon>
        <taxon>Metazoa</taxon>
        <taxon>Ecdysozoa</taxon>
        <taxon>Arthropoda</taxon>
        <taxon>Hexapoda</taxon>
        <taxon>Insecta</taxon>
        <taxon>Pterygota</taxon>
        <taxon>Neoptera</taxon>
        <taxon>Endopterygota</taxon>
        <taxon>Hymenoptera</taxon>
        <taxon>Apocrita</taxon>
        <taxon>Proctotrupomorpha</taxon>
        <taxon>Chalcidoidea</taxon>
        <taxon>Agaonidae</taxon>
        <taxon>Agaoninae</taxon>
        <taxon>Ceratosolen</taxon>
    </lineage>
</organism>
<dbReference type="Gene3D" id="3.90.70.80">
    <property type="match status" value="1"/>
</dbReference>
<dbReference type="KEGG" id="csol:105360553"/>
<accession>A0AAJ6VM57</accession>
<dbReference type="Pfam" id="PF02338">
    <property type="entry name" value="OTU"/>
    <property type="match status" value="1"/>
</dbReference>
<dbReference type="Proteomes" id="UP000695007">
    <property type="component" value="Unplaced"/>
</dbReference>